<dbReference type="Proteomes" id="UP001237595">
    <property type="component" value="Unassembled WGS sequence"/>
</dbReference>
<name>A0ABT6PRH2_9PSEU</name>
<reference evidence="1 2" key="1">
    <citation type="submission" date="2023-04" db="EMBL/GenBank/DDBJ databases">
        <title>Draft genome sequence of Saccharopolyspora sp. TS4A08 isolated from sweet potato rhizospheric soil.</title>
        <authorList>
            <person name="Suksaard P."/>
            <person name="Duangmal K."/>
        </authorList>
    </citation>
    <scope>NUCLEOTIDE SEQUENCE [LARGE SCALE GENOMIC DNA]</scope>
    <source>
        <strain evidence="1 2">TS4A08</strain>
    </source>
</reference>
<sequence length="69" mass="8183">MTSENTISLIQPNALETRMHPTEELLRLHRRERLAEAERQREARSLTAGRRWRALARYATRRAEAAEQR</sequence>
<dbReference type="RefSeq" id="WP_281456351.1">
    <property type="nucleotide sequence ID" value="NZ_JASAOF010000008.1"/>
</dbReference>
<keyword evidence="2" id="KW-1185">Reference proteome</keyword>
<proteinExistence type="predicted"/>
<evidence type="ECO:0000313" key="2">
    <source>
        <dbReference type="Proteomes" id="UP001237595"/>
    </source>
</evidence>
<comment type="caution">
    <text evidence="1">The sequence shown here is derived from an EMBL/GenBank/DDBJ whole genome shotgun (WGS) entry which is preliminary data.</text>
</comment>
<accession>A0ABT6PRH2</accession>
<gene>
    <name evidence="1" type="ORF">QFW96_15545</name>
</gene>
<protein>
    <submittedName>
        <fullName evidence="1">Uncharacterized protein</fullName>
    </submittedName>
</protein>
<organism evidence="1 2">
    <name type="scientific">Saccharopolyspora ipomoeae</name>
    <dbReference type="NCBI Taxonomy" id="3042027"/>
    <lineage>
        <taxon>Bacteria</taxon>
        <taxon>Bacillati</taxon>
        <taxon>Actinomycetota</taxon>
        <taxon>Actinomycetes</taxon>
        <taxon>Pseudonocardiales</taxon>
        <taxon>Pseudonocardiaceae</taxon>
        <taxon>Saccharopolyspora</taxon>
    </lineage>
</organism>
<dbReference type="EMBL" id="JASAOF010000008">
    <property type="protein sequence ID" value="MDI2030041.1"/>
    <property type="molecule type" value="Genomic_DNA"/>
</dbReference>
<evidence type="ECO:0000313" key="1">
    <source>
        <dbReference type="EMBL" id="MDI2030041.1"/>
    </source>
</evidence>